<dbReference type="PANTHER" id="PTHR28122:SF1">
    <property type="entry name" value="E3 UBIQUITIN-PROTEIN LIGASE SUBSTRATE RECEPTOR MMS22"/>
    <property type="match status" value="1"/>
</dbReference>
<feature type="region of interest" description="Disordered" evidence="1">
    <location>
        <begin position="306"/>
        <end position="490"/>
    </location>
</feature>
<dbReference type="GO" id="GO:0035361">
    <property type="term" value="C:Cul8-RING ubiquitin ligase complex"/>
    <property type="evidence" value="ECO:0007669"/>
    <property type="project" value="TreeGrafter"/>
</dbReference>
<evidence type="ECO:0000256" key="1">
    <source>
        <dbReference type="SAM" id="MobiDB-lite"/>
    </source>
</evidence>
<accession>A0A4S3JK53</accession>
<dbReference type="GO" id="GO:0000724">
    <property type="term" value="P:double-strand break repair via homologous recombination"/>
    <property type="evidence" value="ECO:0007669"/>
    <property type="project" value="TreeGrafter"/>
</dbReference>
<comment type="caution">
    <text evidence="3">The sequence shown here is derived from an EMBL/GenBank/DDBJ whole genome shotgun (WGS) entry which is preliminary data.</text>
</comment>
<feature type="region of interest" description="Disordered" evidence="1">
    <location>
        <begin position="1"/>
        <end position="30"/>
    </location>
</feature>
<protein>
    <recommendedName>
        <fullName evidence="6">Mus7/MMS22 family-domain-containing protein</fullName>
    </recommendedName>
</protein>
<feature type="compositionally biased region" description="Basic and acidic residues" evidence="1">
    <location>
        <begin position="522"/>
        <end position="532"/>
    </location>
</feature>
<sequence length="2257" mass="253611">MESWRERGFVPDSDAEGELDSQDTKDVIQDVEYGDEIVLVNAVSARPLNETVPASQDEDTNEERPSSLDANEDNDRFSQSSHDVLTTALAQNNDDGDFTPKARGENMEHAAGLQTGSVDEDTMVDERMDNNASQELLAAPESSPPSTPRAAKQRDVWDIPSSSPDELQAGYHPFLRKQVPISPSPREPTDSQRRSEDDGNDDHSPISSPPSSLHSLPLNEADGQVDKDGTDQPPRNKQEDLLSPLEIPEDVLQELAQPSRRSLRQRNPIQLHPYLLEDAKYQTLMKARGIRPVRIAQYQEALRVAKESQGHDFVDNAEPPSSSPTAGIPSAEVSFGPEKSPQRHAQHLSPTRENSPDGIRGPKRRKISRPGDQSRPQHLARPQMIVDNSSSPFHMEENSTHNVPPSPPRSGSPSPQVTQTFKEFKFPRGFIPPALNNHSSLPSQVEKDAGDEAHDMDLSDGGDIADVQSTATQSDYPDERDEDAHEEAVRQLQRRIKGVLPASWLRLDQQKQKHSRLSSTQRNHDKAARLENAKGVARKVTKRNDSATPFSARGQLASLENLADRDSSNESGDDEVGGHINARQALANLVGFDDPFHDEDLGDDILEDNRIDYMFPIATRATSSRSENQEKKRSRPEGNSARINTYSKRSRLKRQTRLTDPIYPSRSEKQPAPAPPRLSLLDAPDVAKPQSRQPQFLRVAARKVRSRRDMGRHSPGRKVFRLSSRLDTEDANASLREWHTGRLRQTKLPKPQVMARTRQPLMDLATNKSDRLDIDQARDTIEYPISDAGFETRSGESGTVETSNTTPTPASGHNDIPPKSAQRDQGNKWIVRRNVAVSSLKRNVPRPVAPEPASTGNYMGSSSLPLNRSLSLFISGNRHKHLPRASLQNPVMQRFLTNHTAPVAYGPLIATAKTSSKLHDELPGTHAQGSRRQRRKRPPKRLDVNMAENQETISFVTPDPEPLDAKSRDIQPRPRDFGGLKGFQSSYTIDFNVSPLFPGTFFHETTFIGSTEFAQSLEISKRDLDKDGGFFSMKVGHQSFRWGPWNDSVSSELGIAFDAIIEDVEKHEAVEATAGHLCRRGSNIYRSLIKYVTETMAFIDPIDRVGFIKRVHVLISKLNDNITPVSSMPPRDLEHVASISSYNLVFANQALQIARNALVDAGIANEALELVRVASHPVILFVSSPAGQANISNFLQACKSREARESGIRDNYSVVEAYVIVQKVLGRTDLLKWYFGDFVAEAYSIPKAGDSDTSKDIEALESRWHRIFNILPLSEIDVFGIAQVGSRFKERHDNWSAIQALLRPVLDVYDRNSVTPISYNNYCRALLHRCFYLINSWGWRDCKPLLDTLYDFFAKNTLYNLKLEENYTSPAFLDELDRNPSLEVKTGDPCFHIFLKIIASGLRYLSKAYDKKRVRNFAWRLLPNHGRVYPKDQSIHQTDLDALRNHHDLLCTLYYSVPDGCRPRLEAIKNLVHPASSHRETCNISLRSWSRLVRFKLSTDEDVSGLEPFADWHCYFVSELLKQHTFARREVEAQNTGGNQFSHNLIERTISQNQRQIESLLKSSLSGLQSAIRSAPTLDHAEKLVSKAPVPAVLGLFNSKLARVNSTVTEALRVIAAYMEKCRSLHTAAAGVVSVTADEDSQEFGDWTDIEALCGAEWSPVRPGIEHVEKVFYPAVSRLVSNCFGEDNCPEDALLLDAIDCWTSIAEVLVKYGIRHWDNYLSPYDSDSWATLRATMQTRKFTPKFLASCIEKDPRFTSECKLQVFALWMSSLVERESILKFQHSLTEALLNQDSTNPVLQNLPFSRDQKDGRFSITPDDFKQRRVSLISSLLSNMRAHLQDLEERRSKDLLTTKQECRELVQNMMSSMKANYRELGSGEASAQGEYVGFVHRVVGFLQQHTRDICLIDPFFTDPTSFPLPSTDPTYIVARLKSYEPKLSSEKVAKTLITFIQGVSERAAIDGQQNYLVEQMHASMADSYEAGDPNKPTLRAILIQAVFPAYLETVFSNPAAWIFCRPIIHTVSLTFEELLFSLDTMDRSCVSSILGIFNVVFRSTYRALSTIIRRLEMLNEPPVALTVASFIRMIRSSLRVVEYVDRITSEGESLVSQVRFFRQFVLLAASHLHNQLQTDDLGGLSLSSNAFAARDGDDTPTTVPKFFQKIRQSAVRELQAYVNESWSRHRGKYYFTRRGGQQPQEVSIGPEVAVQLEQPPATVFDDAALAFFNALETLGLLGDSDQTQIPRNRYMSMDESWPLMIF</sequence>
<dbReference type="PANTHER" id="PTHR28122">
    <property type="entry name" value="E3 UBIQUITIN-PROTEIN LIGASE SUBSTRATE RECEPTOR MMS22"/>
    <property type="match status" value="1"/>
</dbReference>
<dbReference type="GO" id="GO:0031297">
    <property type="term" value="P:replication fork processing"/>
    <property type="evidence" value="ECO:0007669"/>
    <property type="project" value="InterPro"/>
</dbReference>
<name>A0A4S3JK53_9EURO</name>
<evidence type="ECO:0000313" key="3">
    <source>
        <dbReference type="EMBL" id="THC95843.1"/>
    </source>
</evidence>
<proteinExistence type="predicted"/>
<evidence type="ECO:0000313" key="4">
    <source>
        <dbReference type="Proteomes" id="UP000308092"/>
    </source>
</evidence>
<reference evidence="2 5" key="2">
    <citation type="submission" date="2019-08" db="EMBL/GenBank/DDBJ databases">
        <title>The genome sequence of a newly discovered highly antifungal drug resistant Aspergillus species, Aspergillus tanneri NIH 1004.</title>
        <authorList>
            <person name="Mounaud S."/>
            <person name="Singh I."/>
            <person name="Joardar V."/>
            <person name="Pakala S."/>
            <person name="Pakala S."/>
            <person name="Venepally P."/>
            <person name="Chung J.K."/>
            <person name="Losada L."/>
            <person name="Nierman W.C."/>
        </authorList>
    </citation>
    <scope>NUCLEOTIDE SEQUENCE [LARGE SCALE GENOMIC DNA]</scope>
    <source>
        <strain evidence="2 5">NIH1004</strain>
    </source>
</reference>
<feature type="compositionally biased region" description="Basic and acidic residues" evidence="1">
    <location>
        <begin position="98"/>
        <end position="108"/>
    </location>
</feature>
<feature type="compositionally biased region" description="Basic and acidic residues" evidence="1">
    <location>
        <begin position="224"/>
        <end position="240"/>
    </location>
</feature>
<feature type="region of interest" description="Disordered" evidence="1">
    <location>
        <begin position="915"/>
        <end position="941"/>
    </location>
</feature>
<keyword evidence="4" id="KW-1185">Reference proteome</keyword>
<dbReference type="GO" id="GO:0005634">
    <property type="term" value="C:nucleus"/>
    <property type="evidence" value="ECO:0007669"/>
    <property type="project" value="InterPro"/>
</dbReference>
<dbReference type="Proteomes" id="UP000324241">
    <property type="component" value="Unassembled WGS sequence"/>
</dbReference>
<dbReference type="GeneID" id="54331095"/>
<dbReference type="RefSeq" id="XP_033423555.1">
    <property type="nucleotide sequence ID" value="XM_033573003.1"/>
</dbReference>
<dbReference type="Proteomes" id="UP000308092">
    <property type="component" value="Unassembled WGS sequence"/>
</dbReference>
<feature type="region of interest" description="Disordered" evidence="1">
    <location>
        <begin position="841"/>
        <end position="860"/>
    </location>
</feature>
<dbReference type="STRING" id="1220188.A0A4S3JK53"/>
<dbReference type="Pfam" id="PF09462">
    <property type="entry name" value="Mus7"/>
    <property type="match status" value="1"/>
</dbReference>
<feature type="compositionally biased region" description="Polar residues" evidence="1">
    <location>
        <begin position="77"/>
        <end position="93"/>
    </location>
</feature>
<feature type="region of interest" description="Disordered" evidence="1">
    <location>
        <begin position="507"/>
        <end position="577"/>
    </location>
</feature>
<feature type="compositionally biased region" description="Basic and acidic residues" evidence="1">
    <location>
        <begin position="187"/>
        <end position="204"/>
    </location>
</feature>
<feature type="region of interest" description="Disordered" evidence="1">
    <location>
        <begin position="620"/>
        <end position="695"/>
    </location>
</feature>
<dbReference type="EMBL" id="SOSA01000139">
    <property type="protein sequence ID" value="THC95843.1"/>
    <property type="molecule type" value="Genomic_DNA"/>
</dbReference>
<dbReference type="OrthoDB" id="2386201at2759"/>
<feature type="compositionally biased region" description="Basic residues" evidence="1">
    <location>
        <begin position="929"/>
        <end position="939"/>
    </location>
</feature>
<evidence type="ECO:0008006" key="6">
    <source>
        <dbReference type="Google" id="ProtNLM"/>
    </source>
</evidence>
<feature type="region of interest" description="Disordered" evidence="1">
    <location>
        <begin position="42"/>
        <end position="249"/>
    </location>
</feature>
<feature type="compositionally biased region" description="Polar residues" evidence="1">
    <location>
        <begin position="795"/>
        <end position="811"/>
    </location>
</feature>
<dbReference type="EMBL" id="QUQM01000006">
    <property type="protein sequence ID" value="KAA8644194.1"/>
    <property type="molecule type" value="Genomic_DNA"/>
</dbReference>
<feature type="region of interest" description="Disordered" evidence="1">
    <location>
        <begin position="786"/>
        <end position="828"/>
    </location>
</feature>
<dbReference type="VEuPathDB" id="FungiDB:EYZ11_004670"/>
<organism evidence="3 4">
    <name type="scientific">Aspergillus tanneri</name>
    <dbReference type="NCBI Taxonomy" id="1220188"/>
    <lineage>
        <taxon>Eukaryota</taxon>
        <taxon>Fungi</taxon>
        <taxon>Dikarya</taxon>
        <taxon>Ascomycota</taxon>
        <taxon>Pezizomycotina</taxon>
        <taxon>Eurotiomycetes</taxon>
        <taxon>Eurotiomycetidae</taxon>
        <taxon>Eurotiales</taxon>
        <taxon>Aspergillaceae</taxon>
        <taxon>Aspergillus</taxon>
        <taxon>Aspergillus subgen. Circumdati</taxon>
    </lineage>
</organism>
<feature type="compositionally biased region" description="Basic and acidic residues" evidence="1">
    <location>
        <begin position="445"/>
        <end position="457"/>
    </location>
</feature>
<evidence type="ECO:0000313" key="2">
    <source>
        <dbReference type="EMBL" id="KAA8644194.1"/>
    </source>
</evidence>
<evidence type="ECO:0000313" key="5">
    <source>
        <dbReference type="Proteomes" id="UP000324241"/>
    </source>
</evidence>
<feature type="compositionally biased region" description="Low complexity" evidence="1">
    <location>
        <begin position="205"/>
        <end position="218"/>
    </location>
</feature>
<reference evidence="3 4" key="1">
    <citation type="submission" date="2019-03" db="EMBL/GenBank/DDBJ databases">
        <title>The genome sequence of a newly discovered highly antifungal drug resistant Aspergillus species, Aspergillus tanneri NIH 1004.</title>
        <authorList>
            <person name="Mounaud S."/>
            <person name="Singh I."/>
            <person name="Joardar V."/>
            <person name="Pakala S."/>
            <person name="Pakala S."/>
            <person name="Venepally P."/>
            <person name="Hoover J."/>
            <person name="Nierman W."/>
            <person name="Chung J."/>
            <person name="Losada L."/>
        </authorList>
    </citation>
    <scope>NUCLEOTIDE SEQUENCE [LARGE SCALE GENOMIC DNA]</scope>
    <source>
        <strain evidence="3 4">NIH1004</strain>
    </source>
</reference>
<gene>
    <name evidence="2" type="ORF">ATNIH1004_008393</name>
    <name evidence="3" type="ORF">EYZ11_004670</name>
</gene>
<dbReference type="InterPro" id="IPR019021">
    <property type="entry name" value="Mms22"/>
</dbReference>